<keyword evidence="1" id="KW-0812">Transmembrane</keyword>
<evidence type="ECO:0000256" key="1">
    <source>
        <dbReference type="SAM" id="Phobius"/>
    </source>
</evidence>
<sequence length="379" mass="42806">MSNDNRTRILMVGPVPPPTGGIASLMEDIIHSDLSKDYQFEVFERSAGFPPGCEGFWKRNVFRFRRFLDFYRKVSRGRYALIHIHSADPAFLGTAIMMLLARAAGAKILLHMQGTDWDWFYPDAPLFRKLYTRLGLFLPHTILVLYRLWLDNLKALGTHADVLILRNLIHKADSPHRERVEQTRDKLNLSPDDFVVVTVGTVGWRKGTFDILKAVPLVTSAEPSTKFIFVGGEEKSGEWNQLMEIVNREKLGPWVRFLGEVDREQVPVFLALGNAFLLPSYHEGMPVAILEAMRSGLAVISTRVNAIPDVIETDVSGILINPGAPQEIADAIVRLKRNPDLCLRLAETAKHSFHERFEFSQGIDALRSIYSSIILSADR</sequence>
<organism evidence="3 4">
    <name type="scientific">Desulfomonile tiedjei (strain ATCC 49306 / DSM 6799 / DCB-1)</name>
    <dbReference type="NCBI Taxonomy" id="706587"/>
    <lineage>
        <taxon>Bacteria</taxon>
        <taxon>Pseudomonadati</taxon>
        <taxon>Thermodesulfobacteriota</taxon>
        <taxon>Desulfomonilia</taxon>
        <taxon>Desulfomonilales</taxon>
        <taxon>Desulfomonilaceae</taxon>
        <taxon>Desulfomonile</taxon>
    </lineage>
</organism>
<dbReference type="AlphaFoldDB" id="I4C271"/>
<dbReference type="Pfam" id="PF00534">
    <property type="entry name" value="Glycos_transf_1"/>
    <property type="match status" value="1"/>
</dbReference>
<accession>I4C271</accession>
<dbReference type="EMBL" id="CP003360">
    <property type="protein sequence ID" value="AFM23662.1"/>
    <property type="molecule type" value="Genomic_DNA"/>
</dbReference>
<evidence type="ECO:0000259" key="2">
    <source>
        <dbReference type="Pfam" id="PF00534"/>
    </source>
</evidence>
<dbReference type="HOGENOM" id="CLU_009583_14_0_7"/>
<dbReference type="PANTHER" id="PTHR45947:SF3">
    <property type="entry name" value="SULFOQUINOVOSYL TRANSFERASE SQD2"/>
    <property type="match status" value="1"/>
</dbReference>
<dbReference type="GO" id="GO:0016757">
    <property type="term" value="F:glycosyltransferase activity"/>
    <property type="evidence" value="ECO:0007669"/>
    <property type="project" value="InterPro"/>
</dbReference>
<evidence type="ECO:0000313" key="4">
    <source>
        <dbReference type="Proteomes" id="UP000006055"/>
    </source>
</evidence>
<name>I4C271_DESTA</name>
<protein>
    <submittedName>
        <fullName evidence="3">Glycosyltransferase</fullName>
    </submittedName>
</protein>
<proteinExistence type="predicted"/>
<keyword evidence="1" id="KW-0472">Membrane</keyword>
<dbReference type="KEGG" id="dti:Desti_0943"/>
<dbReference type="Gene3D" id="3.40.50.2000">
    <property type="entry name" value="Glycogen Phosphorylase B"/>
    <property type="match status" value="2"/>
</dbReference>
<dbReference type="SUPFAM" id="SSF53756">
    <property type="entry name" value="UDP-Glycosyltransferase/glycogen phosphorylase"/>
    <property type="match status" value="1"/>
</dbReference>
<reference evidence="4" key="1">
    <citation type="submission" date="2012-06" db="EMBL/GenBank/DDBJ databases">
        <title>Complete sequence of chromosome of Desulfomonile tiedjei DSM 6799.</title>
        <authorList>
            <person name="Lucas S."/>
            <person name="Copeland A."/>
            <person name="Lapidus A."/>
            <person name="Glavina del Rio T."/>
            <person name="Dalin E."/>
            <person name="Tice H."/>
            <person name="Bruce D."/>
            <person name="Goodwin L."/>
            <person name="Pitluck S."/>
            <person name="Peters L."/>
            <person name="Ovchinnikova G."/>
            <person name="Zeytun A."/>
            <person name="Lu M."/>
            <person name="Kyrpides N."/>
            <person name="Mavromatis K."/>
            <person name="Ivanova N."/>
            <person name="Brettin T."/>
            <person name="Detter J.C."/>
            <person name="Han C."/>
            <person name="Larimer F."/>
            <person name="Land M."/>
            <person name="Hauser L."/>
            <person name="Markowitz V."/>
            <person name="Cheng J.-F."/>
            <person name="Hugenholtz P."/>
            <person name="Woyke T."/>
            <person name="Wu D."/>
            <person name="Spring S."/>
            <person name="Schroeder M."/>
            <person name="Brambilla E."/>
            <person name="Klenk H.-P."/>
            <person name="Eisen J.A."/>
        </authorList>
    </citation>
    <scope>NUCLEOTIDE SEQUENCE [LARGE SCALE GENOMIC DNA]</scope>
    <source>
        <strain evidence="4">ATCC 49306 / DSM 6799 / DCB-1</strain>
    </source>
</reference>
<dbReference type="STRING" id="706587.Desti_0943"/>
<dbReference type="OrthoDB" id="9790710at2"/>
<keyword evidence="3" id="KW-0808">Transferase</keyword>
<keyword evidence="4" id="KW-1185">Reference proteome</keyword>
<dbReference type="InterPro" id="IPR050194">
    <property type="entry name" value="Glycosyltransferase_grp1"/>
</dbReference>
<dbReference type="CDD" id="cd03801">
    <property type="entry name" value="GT4_PimA-like"/>
    <property type="match status" value="1"/>
</dbReference>
<dbReference type="PANTHER" id="PTHR45947">
    <property type="entry name" value="SULFOQUINOVOSYL TRANSFERASE SQD2"/>
    <property type="match status" value="1"/>
</dbReference>
<gene>
    <name evidence="3" type="ordered locus">Desti_0943</name>
</gene>
<evidence type="ECO:0000313" key="3">
    <source>
        <dbReference type="EMBL" id="AFM23662.1"/>
    </source>
</evidence>
<dbReference type="InterPro" id="IPR001296">
    <property type="entry name" value="Glyco_trans_1"/>
</dbReference>
<keyword evidence="1" id="KW-1133">Transmembrane helix</keyword>
<dbReference type="RefSeq" id="WP_014808818.1">
    <property type="nucleotide sequence ID" value="NC_018025.1"/>
</dbReference>
<feature type="transmembrane region" description="Helical" evidence="1">
    <location>
        <begin position="90"/>
        <end position="110"/>
    </location>
</feature>
<feature type="domain" description="Glycosyl transferase family 1" evidence="2">
    <location>
        <begin position="181"/>
        <end position="351"/>
    </location>
</feature>
<dbReference type="eggNOG" id="COG0438">
    <property type="taxonomic scope" value="Bacteria"/>
</dbReference>
<dbReference type="Proteomes" id="UP000006055">
    <property type="component" value="Chromosome"/>
</dbReference>